<proteinExistence type="predicted"/>
<dbReference type="AlphaFoldDB" id="A0A5B7HAL6"/>
<feature type="compositionally biased region" description="Pro residues" evidence="1">
    <location>
        <begin position="81"/>
        <end position="94"/>
    </location>
</feature>
<evidence type="ECO:0000313" key="2">
    <source>
        <dbReference type="EMBL" id="MPC66018.1"/>
    </source>
</evidence>
<comment type="caution">
    <text evidence="2">The sequence shown here is derived from an EMBL/GenBank/DDBJ whole genome shotgun (WGS) entry which is preliminary data.</text>
</comment>
<organism evidence="2 3">
    <name type="scientific">Portunus trituberculatus</name>
    <name type="common">Swimming crab</name>
    <name type="synonym">Neptunus trituberculatus</name>
    <dbReference type="NCBI Taxonomy" id="210409"/>
    <lineage>
        <taxon>Eukaryota</taxon>
        <taxon>Metazoa</taxon>
        <taxon>Ecdysozoa</taxon>
        <taxon>Arthropoda</taxon>
        <taxon>Crustacea</taxon>
        <taxon>Multicrustacea</taxon>
        <taxon>Malacostraca</taxon>
        <taxon>Eumalacostraca</taxon>
        <taxon>Eucarida</taxon>
        <taxon>Decapoda</taxon>
        <taxon>Pleocyemata</taxon>
        <taxon>Brachyura</taxon>
        <taxon>Eubrachyura</taxon>
        <taxon>Portunoidea</taxon>
        <taxon>Portunidae</taxon>
        <taxon>Portuninae</taxon>
        <taxon>Portunus</taxon>
    </lineage>
</organism>
<dbReference type="EMBL" id="VSRR010024166">
    <property type="protein sequence ID" value="MPC66018.1"/>
    <property type="molecule type" value="Genomic_DNA"/>
</dbReference>
<feature type="compositionally biased region" description="Polar residues" evidence="1">
    <location>
        <begin position="97"/>
        <end position="110"/>
    </location>
</feature>
<feature type="compositionally biased region" description="Polar residues" evidence="1">
    <location>
        <begin position="29"/>
        <end position="42"/>
    </location>
</feature>
<dbReference type="Proteomes" id="UP000324222">
    <property type="component" value="Unassembled WGS sequence"/>
</dbReference>
<keyword evidence="3" id="KW-1185">Reference proteome</keyword>
<reference evidence="2 3" key="1">
    <citation type="submission" date="2019-05" db="EMBL/GenBank/DDBJ databases">
        <title>Another draft genome of Portunus trituberculatus and its Hox gene families provides insights of decapod evolution.</title>
        <authorList>
            <person name="Jeong J.-H."/>
            <person name="Song I."/>
            <person name="Kim S."/>
            <person name="Choi T."/>
            <person name="Kim D."/>
            <person name="Ryu S."/>
            <person name="Kim W."/>
        </authorList>
    </citation>
    <scope>NUCLEOTIDE SEQUENCE [LARGE SCALE GENOMIC DNA]</scope>
    <source>
        <tissue evidence="2">Muscle</tissue>
    </source>
</reference>
<evidence type="ECO:0000313" key="3">
    <source>
        <dbReference type="Proteomes" id="UP000324222"/>
    </source>
</evidence>
<name>A0A5B7HAL6_PORTR</name>
<gene>
    <name evidence="2" type="ORF">E2C01_060161</name>
</gene>
<sequence>MTHLPTKTLTPPTLALQAPPTQIHPHFLSSTLASFTSPTQPFSAHPPLHPSLPSTNPDPFSLLHHCTNHPLLTPASFHQPRPSPQPPTTNPVPSPLHTCTSGQRSQQNSKLVRGKKDTAATREYQQTCCMSL</sequence>
<protein>
    <submittedName>
        <fullName evidence="2">Uncharacterized protein</fullName>
    </submittedName>
</protein>
<evidence type="ECO:0000256" key="1">
    <source>
        <dbReference type="SAM" id="MobiDB-lite"/>
    </source>
</evidence>
<feature type="region of interest" description="Disordered" evidence="1">
    <location>
        <begin position="29"/>
        <end position="120"/>
    </location>
</feature>
<accession>A0A5B7HAL6</accession>